<proteinExistence type="predicted"/>
<dbReference type="Gene3D" id="3.90.1570.50">
    <property type="match status" value="1"/>
</dbReference>
<dbReference type="Gene3D" id="3.40.50.300">
    <property type="entry name" value="P-loop containing nucleotide triphosphate hydrolases"/>
    <property type="match status" value="2"/>
</dbReference>
<dbReference type="EMBL" id="CP029254">
    <property type="protein sequence ID" value="AWK10748.1"/>
    <property type="molecule type" value="Genomic_DNA"/>
</dbReference>
<dbReference type="InterPro" id="IPR040980">
    <property type="entry name" value="SWI2_SNF2"/>
</dbReference>
<dbReference type="SUPFAM" id="SSF52540">
    <property type="entry name" value="P-loop containing nucleoside triphosphate hydrolases"/>
    <property type="match status" value="1"/>
</dbReference>
<dbReference type="InterPro" id="IPR007409">
    <property type="entry name" value="Restrct_endonuc_type1_HsdR_N"/>
</dbReference>
<dbReference type="InterPro" id="IPR055180">
    <property type="entry name" value="HsdR_RecA-like_helicase_dom_2"/>
</dbReference>
<dbReference type="InterPro" id="IPR027417">
    <property type="entry name" value="P-loop_NTPase"/>
</dbReference>
<evidence type="ECO:0000256" key="1">
    <source>
        <dbReference type="SAM" id="MobiDB-lite"/>
    </source>
</evidence>
<dbReference type="Proteomes" id="UP000245051">
    <property type="component" value="Chromosome"/>
</dbReference>
<protein>
    <submittedName>
        <fullName evidence="3">Restriction endonuclease subunit R</fullName>
    </submittedName>
</protein>
<name>A0ABN5KW77_9ACTN</name>
<evidence type="ECO:0000313" key="3">
    <source>
        <dbReference type="EMBL" id="AWK10748.1"/>
    </source>
</evidence>
<evidence type="ECO:0000259" key="2">
    <source>
        <dbReference type="SMART" id="SM00487"/>
    </source>
</evidence>
<dbReference type="Pfam" id="PF18766">
    <property type="entry name" value="SWI2_SNF2"/>
    <property type="match status" value="1"/>
</dbReference>
<organism evidence="3 4">
    <name type="scientific">Streptomyces spongiicola</name>
    <dbReference type="NCBI Taxonomy" id="1690221"/>
    <lineage>
        <taxon>Bacteria</taxon>
        <taxon>Bacillati</taxon>
        <taxon>Actinomycetota</taxon>
        <taxon>Actinomycetes</taxon>
        <taxon>Kitasatosporales</taxon>
        <taxon>Streptomycetaceae</taxon>
        <taxon>Streptomyces</taxon>
    </lineage>
</organism>
<dbReference type="PANTHER" id="PTHR42927:SF1">
    <property type="entry name" value="HELICASE SUPERFAMILY 1 AND 2 DOMAIN-CONTAINING PROTEIN"/>
    <property type="match status" value="1"/>
</dbReference>
<dbReference type="RefSeq" id="WP_109295653.1">
    <property type="nucleotide sequence ID" value="NZ_CP029254.1"/>
</dbReference>
<accession>A0ABN5KW77</accession>
<keyword evidence="3" id="KW-0378">Hydrolase</keyword>
<dbReference type="PANTHER" id="PTHR42927">
    <property type="entry name" value="HELICASE SUPERFAMILY 1 AND 2 DOMAIN-CONTAINING PROTEIN"/>
    <property type="match status" value="1"/>
</dbReference>
<feature type="domain" description="Helicase ATP-binding" evidence="2">
    <location>
        <begin position="280"/>
        <end position="532"/>
    </location>
</feature>
<keyword evidence="3" id="KW-0255">Endonuclease</keyword>
<keyword evidence="3" id="KW-0540">Nuclease</keyword>
<sequence>MSPGPVHSESAFGDAIVAAMTERGWREASPAGYQPDLGLDTGELFEFLRRTQAEEWHELRTVYGDPAEAERGFARRLDQAIANDGLLHVLRNGVKDRGVRLRVAYFRPNLVPDASVLDGYRANRLTVVRELPYATKQLDWNNRLDLALFLNGIPVATAELKNPLTGQGVEHAKEQYRTDRDPTEPIFTRRVVANFAVDPDLVFVATTLKGRNTRFLPFNTGSEGPGRPGGAGNPAPTAFGRYATSYLWEQVWERENWLDLLQRFAHQQKTRTPGGGTTRTTIFPRYHQWDAVRKLTAHAATHGAGQNYLIMASAGSGKSNTIGWLVHRLSDLHADNDPRSLDTEALSAGFVKPGAPVFDKVIVITDRRNLDAQLRETVGSFSQTDGLVVKIDERQGAKSEQLARALSRDTGKIVTVTLHSFPALLDYLKRNPTEIRGTTFAIVIDEAHSSQSGDAATSVRAALRELGLDSDSEDAGATTVTVTDKLKKKALERSRAANLSYFAFTATPKSKTLELFGTPDQVDGKAAYRPFHTYSMRQAIEEGFILDPLRNYVTYNTYWKLVNHNQDEREVDPAKANSLLARYVLTHDSTVSQHAQVIVEHFVTHTRGRLGGRAKSMVVTGSRHSAVQMARAIRSYIRDRDYHTRYPDLGVLVAFSGSLTIDGEETTEPKENGGLSETALPKAFGYTRADDKAVKAGAKGQQEYRILVVAEKYQTGFDQPLLTTMYVNKKLTGIAAVQTLSRLNRTAERKAQADLAVLDFTNEAEDIKEAFRPYFEEANTLPSDPNLLYTAQSRVMSAPIISETEMDEFAAAWFEAKEKAAGSPAKWEKLHAELYRLLSPAVTRYEALRDNDEDEDDVRTAEDFRADLHDYVRKYGFLAQIVRYQDPDLERLHLYGRYLLTRLRGRADGGVDIGEVDLSHLRVQKTGEHDVSLSPEGPATMPGFGEGPGGAKEPEKSLLSELIEKFNAKFGTDFTEQDVIRPFEEAKADAKVRAAAVVNDEDNFGRVFDKVFADKMADHVDSIAGLGRQYFGADRNFKSSLDRSARRAAWRMIRREEGVDDAA</sequence>
<evidence type="ECO:0000313" key="4">
    <source>
        <dbReference type="Proteomes" id="UP000245051"/>
    </source>
</evidence>
<feature type="region of interest" description="Disordered" evidence="1">
    <location>
        <begin position="217"/>
        <end position="236"/>
    </location>
</feature>
<dbReference type="InterPro" id="IPR014001">
    <property type="entry name" value="Helicase_ATP-bd"/>
</dbReference>
<gene>
    <name evidence="3" type="ORF">DDQ41_19655</name>
</gene>
<keyword evidence="4" id="KW-1185">Reference proteome</keyword>
<reference evidence="3 4" key="1">
    <citation type="submission" date="2018-05" db="EMBL/GenBank/DDBJ databases">
        <title>Complete genome sequence of the Type Strain of Streptomyces spongiicola HNM0071, the producer of staurosporine.</title>
        <authorList>
            <person name="Zhou S."/>
            <person name="Huang X."/>
        </authorList>
    </citation>
    <scope>NUCLEOTIDE SEQUENCE [LARGE SCALE GENOMIC DNA]</scope>
    <source>
        <strain evidence="3 4">HNM0071</strain>
    </source>
</reference>
<dbReference type="Pfam" id="PF22679">
    <property type="entry name" value="T1R_D3-like"/>
    <property type="match status" value="1"/>
</dbReference>
<dbReference type="Pfam" id="PF04313">
    <property type="entry name" value="HSDR_N"/>
    <property type="match status" value="1"/>
</dbReference>
<dbReference type="GO" id="GO:0004519">
    <property type="term" value="F:endonuclease activity"/>
    <property type="evidence" value="ECO:0007669"/>
    <property type="project" value="UniProtKB-KW"/>
</dbReference>
<dbReference type="SMART" id="SM00487">
    <property type="entry name" value="DEXDc"/>
    <property type="match status" value="1"/>
</dbReference>
<feature type="compositionally biased region" description="Gly residues" evidence="1">
    <location>
        <begin position="223"/>
        <end position="232"/>
    </location>
</feature>